<dbReference type="Proteomes" id="UP000254331">
    <property type="component" value="Unassembled WGS sequence"/>
</dbReference>
<reference evidence="1 2" key="1">
    <citation type="submission" date="2018-06" db="EMBL/GenBank/DDBJ databases">
        <authorList>
            <consortium name="Pathogen Informatics"/>
            <person name="Doyle S."/>
        </authorList>
    </citation>
    <scope>NUCLEOTIDE SEQUENCE [LARGE SCALE GENOMIC DNA]</scope>
    <source>
        <strain evidence="1 2">NCTC10376</strain>
    </source>
</reference>
<organism evidence="1 2">
    <name type="scientific">Proteus vulgaris</name>
    <dbReference type="NCBI Taxonomy" id="585"/>
    <lineage>
        <taxon>Bacteria</taxon>
        <taxon>Pseudomonadati</taxon>
        <taxon>Pseudomonadota</taxon>
        <taxon>Gammaproteobacteria</taxon>
        <taxon>Enterobacterales</taxon>
        <taxon>Morganellaceae</taxon>
        <taxon>Proteus</taxon>
    </lineage>
</organism>
<dbReference type="RefSeq" id="WP_173807719.1">
    <property type="nucleotide sequence ID" value="NZ_CP033736.1"/>
</dbReference>
<proteinExistence type="predicted"/>
<evidence type="ECO:0000313" key="1">
    <source>
        <dbReference type="EMBL" id="SUC14979.1"/>
    </source>
</evidence>
<dbReference type="AlphaFoldDB" id="A0A379F5U3"/>
<accession>A0A379F5U3</accession>
<gene>
    <name evidence="1" type="ORF">NCTC10376_00811</name>
</gene>
<dbReference type="GeneID" id="93395149"/>
<protein>
    <submittedName>
        <fullName evidence="1">Uncharacterized protein</fullName>
    </submittedName>
</protein>
<evidence type="ECO:0000313" key="2">
    <source>
        <dbReference type="Proteomes" id="UP000254331"/>
    </source>
</evidence>
<sequence>MNIFIMLILGLFFTNHESKIDSEKGYYTYSVSHQSHLQRCTVSPCPDPKDY</sequence>
<dbReference type="EMBL" id="UGTW01000001">
    <property type="protein sequence ID" value="SUC14979.1"/>
    <property type="molecule type" value="Genomic_DNA"/>
</dbReference>
<name>A0A379F5U3_PROVU</name>